<evidence type="ECO:0000259" key="1">
    <source>
        <dbReference type="Pfam" id="PF08308"/>
    </source>
</evidence>
<evidence type="ECO:0000313" key="3">
    <source>
        <dbReference type="Proteomes" id="UP000075398"/>
    </source>
</evidence>
<proteinExistence type="predicted"/>
<dbReference type="Pfam" id="PF08308">
    <property type="entry name" value="PEGA"/>
    <property type="match status" value="2"/>
</dbReference>
<feature type="domain" description="PEGA" evidence="1">
    <location>
        <begin position="45"/>
        <end position="118"/>
    </location>
</feature>
<dbReference type="EMBL" id="LNGC01000056">
    <property type="protein sequence ID" value="KYC51557.1"/>
    <property type="molecule type" value="Genomic_DNA"/>
</dbReference>
<comment type="caution">
    <text evidence="2">The sequence shown here is derived from an EMBL/GenBank/DDBJ whole genome shotgun (WGS) entry which is preliminary data.</text>
</comment>
<name>A0A150J2U3_9EURY</name>
<accession>A0A150J2U3</accession>
<protein>
    <submittedName>
        <fullName evidence="2">PEGA domain protein</fullName>
    </submittedName>
</protein>
<reference evidence="2 3" key="1">
    <citation type="journal article" date="2016" name="ISME J.">
        <title>Chasing the elusive Euryarchaeota class WSA2: genomes reveal a uniquely fastidious methyl-reducing methanogen.</title>
        <authorList>
            <person name="Nobu M.K."/>
            <person name="Narihiro T."/>
            <person name="Kuroda K."/>
            <person name="Mei R."/>
            <person name="Liu W.T."/>
        </authorList>
    </citation>
    <scope>NUCLEOTIDE SEQUENCE [LARGE SCALE GENOMIC DNA]</scope>
    <source>
        <strain evidence="2">U1lsi0528_Bin055</strain>
    </source>
</reference>
<dbReference type="PANTHER" id="PTHR36194:SF1">
    <property type="entry name" value="S-LAYER-LIKE PROTEIN"/>
    <property type="match status" value="1"/>
</dbReference>
<dbReference type="PANTHER" id="PTHR36194">
    <property type="entry name" value="S-LAYER-LIKE PROTEIN"/>
    <property type="match status" value="1"/>
</dbReference>
<evidence type="ECO:0000313" key="2">
    <source>
        <dbReference type="EMBL" id="KYC51557.1"/>
    </source>
</evidence>
<feature type="domain" description="PEGA" evidence="1">
    <location>
        <begin position="2"/>
        <end position="40"/>
    </location>
</feature>
<dbReference type="InterPro" id="IPR013229">
    <property type="entry name" value="PEGA"/>
</dbReference>
<organism evidence="2 3">
    <name type="scientific">Candidatus Methanofastidiosum methylothiophilum</name>
    <dbReference type="NCBI Taxonomy" id="1705564"/>
    <lineage>
        <taxon>Archaea</taxon>
        <taxon>Methanobacteriati</taxon>
        <taxon>Methanobacteriota</taxon>
        <taxon>Stenosarchaea group</taxon>
        <taxon>Candidatus Methanofastidiosia</taxon>
        <taxon>Candidatus Methanofastidiosales</taxon>
        <taxon>Candidatus Methanofastidiosaceae</taxon>
        <taxon>Candidatus Methanofastidiosum</taxon>
    </lineage>
</organism>
<dbReference type="Proteomes" id="UP000075398">
    <property type="component" value="Unassembled WGS sequence"/>
</dbReference>
<gene>
    <name evidence="2" type="ORF">AMQ22_01281</name>
</gene>
<sequence length="122" mass="13463">MDLTPGHHVVQISMEGYQMWSTTVDIAAGGTTYVQATLLPEDMHGSLSINSNPMGATVSIETPHGMYVGEVIKTPYLLDRIDVGYSTITFYKDGYEPLTKRVYVKADGVTYVDAELKPILFK</sequence>
<dbReference type="AlphaFoldDB" id="A0A150J2U3"/>